<dbReference type="PANTHER" id="PTHR37210">
    <property type="entry name" value="EXPRESSED PROTEIN"/>
    <property type="match status" value="1"/>
</dbReference>
<dbReference type="PANTHER" id="PTHR37210:SF2">
    <property type="entry name" value="PROTEIN CHLOROPLAST VESICULATION"/>
    <property type="match status" value="1"/>
</dbReference>
<dbReference type="EMBL" id="QGNW01001136">
    <property type="protein sequence ID" value="RVW54012.1"/>
    <property type="molecule type" value="Genomic_DNA"/>
</dbReference>
<sequence>MAFSAGCCLNLSPPPSGSSPPSSRSSTKTDQVSWPRKENSLKSKCLVGLTCMIISLEMSNLMSGEGLAIAQDLQLIGERREVTRWSDKRMCPPWQLNSLETIVPENLPRPSTRRRWESVGHSTTAPAVKILFRAHTKSDCFSM</sequence>
<dbReference type="InterPro" id="IPR053350">
    <property type="entry name" value="CV_Inducer"/>
</dbReference>
<evidence type="ECO:0000313" key="2">
    <source>
        <dbReference type="EMBL" id="RVW54012.1"/>
    </source>
</evidence>
<evidence type="ECO:0000313" key="3">
    <source>
        <dbReference type="Proteomes" id="UP000288805"/>
    </source>
</evidence>
<evidence type="ECO:0000256" key="1">
    <source>
        <dbReference type="SAM" id="MobiDB-lite"/>
    </source>
</evidence>
<accession>A0A438F304</accession>
<reference evidence="2 3" key="1">
    <citation type="journal article" date="2018" name="PLoS Genet.">
        <title>Population sequencing reveals clonal diversity and ancestral inbreeding in the grapevine cultivar Chardonnay.</title>
        <authorList>
            <person name="Roach M.J."/>
            <person name="Johnson D.L."/>
            <person name="Bohlmann J."/>
            <person name="van Vuuren H.J."/>
            <person name="Jones S.J."/>
            <person name="Pretorius I.S."/>
            <person name="Schmidt S.A."/>
            <person name="Borneman A.R."/>
        </authorList>
    </citation>
    <scope>NUCLEOTIDE SEQUENCE [LARGE SCALE GENOMIC DNA]</scope>
    <source>
        <strain evidence="3">cv. Chardonnay</strain>
        <tissue evidence="2">Leaf</tissue>
    </source>
</reference>
<dbReference type="Proteomes" id="UP000288805">
    <property type="component" value="Unassembled WGS sequence"/>
</dbReference>
<feature type="region of interest" description="Disordered" evidence="1">
    <location>
        <begin position="9"/>
        <end position="35"/>
    </location>
</feature>
<gene>
    <name evidence="2" type="ORF">CK203_072919</name>
</gene>
<organism evidence="2 3">
    <name type="scientific">Vitis vinifera</name>
    <name type="common">Grape</name>
    <dbReference type="NCBI Taxonomy" id="29760"/>
    <lineage>
        <taxon>Eukaryota</taxon>
        <taxon>Viridiplantae</taxon>
        <taxon>Streptophyta</taxon>
        <taxon>Embryophyta</taxon>
        <taxon>Tracheophyta</taxon>
        <taxon>Spermatophyta</taxon>
        <taxon>Magnoliopsida</taxon>
        <taxon>eudicotyledons</taxon>
        <taxon>Gunneridae</taxon>
        <taxon>Pentapetalae</taxon>
        <taxon>rosids</taxon>
        <taxon>Vitales</taxon>
        <taxon>Vitaceae</taxon>
        <taxon>Viteae</taxon>
        <taxon>Vitis</taxon>
    </lineage>
</organism>
<proteinExistence type="predicted"/>
<protein>
    <submittedName>
        <fullName evidence="2">Uncharacterized protein</fullName>
    </submittedName>
</protein>
<comment type="caution">
    <text evidence="2">The sequence shown here is derived from an EMBL/GenBank/DDBJ whole genome shotgun (WGS) entry which is preliminary data.</text>
</comment>
<name>A0A438F304_VITVI</name>
<dbReference type="AlphaFoldDB" id="A0A438F304"/>